<dbReference type="SUPFAM" id="SSF56112">
    <property type="entry name" value="Protein kinase-like (PK-like)"/>
    <property type="match status" value="1"/>
</dbReference>
<dbReference type="Gene3D" id="3.90.1200.10">
    <property type="match status" value="1"/>
</dbReference>
<proteinExistence type="predicted"/>
<accession>A0A1B6MNT2</accession>
<dbReference type="InterPro" id="IPR004119">
    <property type="entry name" value="EcKL"/>
</dbReference>
<feature type="non-terminal residue" evidence="2">
    <location>
        <position position="1"/>
    </location>
</feature>
<dbReference type="Pfam" id="PF02958">
    <property type="entry name" value="EcKL"/>
    <property type="match status" value="1"/>
</dbReference>
<dbReference type="InterPro" id="IPR011009">
    <property type="entry name" value="Kinase-like_dom_sf"/>
</dbReference>
<reference evidence="2" key="1">
    <citation type="submission" date="2015-11" db="EMBL/GenBank/DDBJ databases">
        <title>De novo transcriptome assembly of four potential Pierce s Disease insect vectors from Arizona vineyards.</title>
        <authorList>
            <person name="Tassone E.E."/>
        </authorList>
    </citation>
    <scope>NUCLEOTIDE SEQUENCE</scope>
</reference>
<dbReference type="AlphaFoldDB" id="A0A1B6MNT2"/>
<feature type="domain" description="CHK kinase-like" evidence="1">
    <location>
        <begin position="127"/>
        <end position="324"/>
    </location>
</feature>
<evidence type="ECO:0000259" key="1">
    <source>
        <dbReference type="SMART" id="SM00587"/>
    </source>
</evidence>
<gene>
    <name evidence="2" type="ORF">g.16458</name>
</gene>
<evidence type="ECO:0000313" key="2">
    <source>
        <dbReference type="EMBL" id="JAT37562.1"/>
    </source>
</evidence>
<dbReference type="PANTHER" id="PTHR11012">
    <property type="entry name" value="PROTEIN KINASE-LIKE DOMAIN-CONTAINING"/>
    <property type="match status" value="1"/>
</dbReference>
<protein>
    <recommendedName>
        <fullName evidence="1">CHK kinase-like domain-containing protein</fullName>
    </recommendedName>
</protein>
<organism evidence="2">
    <name type="scientific">Graphocephala atropunctata</name>
    <dbReference type="NCBI Taxonomy" id="36148"/>
    <lineage>
        <taxon>Eukaryota</taxon>
        <taxon>Metazoa</taxon>
        <taxon>Ecdysozoa</taxon>
        <taxon>Arthropoda</taxon>
        <taxon>Hexapoda</taxon>
        <taxon>Insecta</taxon>
        <taxon>Pterygota</taxon>
        <taxon>Neoptera</taxon>
        <taxon>Paraneoptera</taxon>
        <taxon>Hemiptera</taxon>
        <taxon>Auchenorrhyncha</taxon>
        <taxon>Membracoidea</taxon>
        <taxon>Cicadellidae</taxon>
        <taxon>Cicadellinae</taxon>
        <taxon>Cicadellini</taxon>
        <taxon>Graphocephala</taxon>
    </lineage>
</organism>
<dbReference type="EMBL" id="GEBQ01002415">
    <property type="protein sequence ID" value="JAT37562.1"/>
    <property type="molecule type" value="Transcribed_RNA"/>
</dbReference>
<name>A0A1B6MNT2_9HEMI</name>
<dbReference type="PANTHER" id="PTHR11012:SF56">
    <property type="entry name" value="CHK KINASE-LIKE DOMAIN-CONTAINING PROTEIN-RELATED"/>
    <property type="match status" value="1"/>
</dbReference>
<dbReference type="SMART" id="SM00587">
    <property type="entry name" value="CHK"/>
    <property type="match status" value="1"/>
</dbReference>
<dbReference type="InterPro" id="IPR015897">
    <property type="entry name" value="CHK_kinase-like"/>
</dbReference>
<sequence length="415" mass="47121">AHHGKMAQEPPPWLDETFLASAILGEDGNKVTIVNYSTSPAVAAGNNYTSHLSRVRVEYIVDGSDHQSISLIIKAPITKGVMVEMTQGCNFFSKEPKIYSELLPQLNRKLGEEFGTKCFNCSVENVLVLKDLNKEGFIMCDRYNQLDYSHCECVFKTLAKFHASSVACYRDNPDLINAVGEDFMSKSSNITKEEMEFWLKSCVKTVVEIVSGIDECRPAAEMFLRRVDDANIAESVEKVSNPKKKGLNVLNHGDLWINNILFKHADSGDVVDVKFVDFQLAKFASPLVDLLYFMWTSANQDVREDRQQELYDVYLRTLNDSLEQLGCPERLSQDEFRQDITAAADWAIAVICSTLPMMVCDADNILDMEEVTREDFTSTQPNETIRKMHSGKYYRTLLPNLMRQFYDWISLANKS</sequence>